<dbReference type="WBParaSite" id="Pan_g2506.t1">
    <property type="protein sequence ID" value="Pan_g2506.t1"/>
    <property type="gene ID" value="Pan_g2506"/>
</dbReference>
<evidence type="ECO:0000313" key="8">
    <source>
        <dbReference type="WBParaSite" id="Pan_g2506.t1"/>
    </source>
</evidence>
<organism evidence="7 8">
    <name type="scientific">Panagrellus redivivus</name>
    <name type="common">Microworm</name>
    <dbReference type="NCBI Taxonomy" id="6233"/>
    <lineage>
        <taxon>Eukaryota</taxon>
        <taxon>Metazoa</taxon>
        <taxon>Ecdysozoa</taxon>
        <taxon>Nematoda</taxon>
        <taxon>Chromadorea</taxon>
        <taxon>Rhabditida</taxon>
        <taxon>Tylenchina</taxon>
        <taxon>Panagrolaimomorpha</taxon>
        <taxon>Panagrolaimoidea</taxon>
        <taxon>Panagrolaimidae</taxon>
        <taxon>Panagrellus</taxon>
    </lineage>
</organism>
<keyword evidence="5" id="KW-0694">RNA-binding</keyword>
<evidence type="ECO:0000256" key="5">
    <source>
        <dbReference type="ARBA" id="ARBA00022884"/>
    </source>
</evidence>
<proteinExistence type="inferred from homology"/>
<evidence type="ECO:0000256" key="2">
    <source>
        <dbReference type="ARBA" id="ARBA00012416"/>
    </source>
</evidence>
<dbReference type="NCBIfam" id="NF008805">
    <property type="entry name" value="PRK11824.1"/>
    <property type="match status" value="1"/>
</dbReference>
<comment type="similarity">
    <text evidence="1">Belongs to the polyribonucleotide nucleotidyltransferase family.</text>
</comment>
<dbReference type="Pfam" id="PF01138">
    <property type="entry name" value="RNase_PH"/>
    <property type="match status" value="2"/>
</dbReference>
<dbReference type="Pfam" id="PF03725">
    <property type="entry name" value="RNase_PH_C"/>
    <property type="match status" value="1"/>
</dbReference>
<dbReference type="CDD" id="cd11364">
    <property type="entry name" value="RNase_PH_PNPase_2"/>
    <property type="match status" value="1"/>
</dbReference>
<dbReference type="Gene3D" id="3.30.230.70">
    <property type="entry name" value="GHMP Kinase, N-terminal domain"/>
    <property type="match status" value="2"/>
</dbReference>
<sequence length="730" mass="79404">MLRRPLLAASCPPRRIRSLATATFPTQQSATVTVGEAEVTFRSGHMARFADGAVTAETADSAVLATVVSKPKSNGGTPTDFLSLNVDYKQSAAAVGRIPTTYLRREMQQSDADIIASRIIDRSIRPLIADGYTGTTQILCKPMALDETADGVVLGLNAASAALAVSTVPMRAKVAAVRVGIVDGQITVNPPMNAFTQSPLNLLVSGSREKRLVMLEMEGDQIRTEIFLESIERAFTQVDKLLDLFDDFESNSDKEKTPIDSAYAEAAAPIKEAMLDLVNDPLTYILLDPTHDKTSRDVAINELRKSVVDSLYDKEGTTSQSMLNTVFADHVKSTLRRLTLDLGQRCDGRQHTEFRPISIQTDVYKRLHGSAIFQRGQSQVMGTVTFDSPAAAFHPDSVAQLLGAQQKKMFMLHYEFPAFATNELSTSSRPFNRRELGHGILAEKSLKYVVPDDFPYCVRLACQVLESNGSTSMASACVGSLAMYDAGVPLKAPVAGVAIGMVSNDEGKYAVLTDLAGIEDYAGDMDFKMAGTARGFTAMQLDLKTLGLTPDQLRDALVAGRGGLDHVLGKMNEAIDKPRAEFKPTVPIIATMPVPAHKRNVLFRGAAYNAKLIEAETGVRVYVEDDESVGLLAPNKDKLAAAKKMIETLIEENTSLDLIFGTVYKCEIAELAENGIYVRVRPGTRPVFIPNRNLDTRRVAHASALGFKQGDYVHVQYLGRDDASGQHRFS</sequence>
<protein>
    <recommendedName>
        <fullName evidence="2">polyribonucleotide nucleotidyltransferase</fullName>
        <ecNumber evidence="2">2.7.7.8</ecNumber>
    </recommendedName>
</protein>
<dbReference type="InterPro" id="IPR036612">
    <property type="entry name" value="KH_dom_type_1_sf"/>
</dbReference>
<dbReference type="InterPro" id="IPR012162">
    <property type="entry name" value="PNPase"/>
</dbReference>
<evidence type="ECO:0000256" key="4">
    <source>
        <dbReference type="ARBA" id="ARBA00022695"/>
    </source>
</evidence>
<dbReference type="Proteomes" id="UP000492821">
    <property type="component" value="Unassembled WGS sequence"/>
</dbReference>
<evidence type="ECO:0000313" key="7">
    <source>
        <dbReference type="Proteomes" id="UP000492821"/>
    </source>
</evidence>
<name>A0A7E4VRV7_PANRE</name>
<dbReference type="GO" id="GO:0004654">
    <property type="term" value="F:polyribonucleotide nucleotidyltransferase activity"/>
    <property type="evidence" value="ECO:0007669"/>
    <property type="project" value="UniProtKB-EC"/>
</dbReference>
<dbReference type="InterPro" id="IPR036345">
    <property type="entry name" value="ExoRNase_PH_dom2_sf"/>
</dbReference>
<dbReference type="GO" id="GO:0003723">
    <property type="term" value="F:RNA binding"/>
    <property type="evidence" value="ECO:0007669"/>
    <property type="project" value="UniProtKB-KW"/>
</dbReference>
<dbReference type="GO" id="GO:0005739">
    <property type="term" value="C:mitochondrion"/>
    <property type="evidence" value="ECO:0007669"/>
    <property type="project" value="TreeGrafter"/>
</dbReference>
<dbReference type="GO" id="GO:0000175">
    <property type="term" value="F:3'-5'-RNA exonuclease activity"/>
    <property type="evidence" value="ECO:0007669"/>
    <property type="project" value="TreeGrafter"/>
</dbReference>
<dbReference type="SUPFAM" id="SSF55666">
    <property type="entry name" value="Ribonuclease PH domain 2-like"/>
    <property type="match status" value="2"/>
</dbReference>
<dbReference type="AlphaFoldDB" id="A0A7E4VRV7"/>
<evidence type="ECO:0000256" key="1">
    <source>
        <dbReference type="ARBA" id="ARBA00007404"/>
    </source>
</evidence>
<dbReference type="Gene3D" id="3.30.1370.10">
    <property type="entry name" value="K Homology domain, type 1"/>
    <property type="match status" value="1"/>
</dbReference>
<dbReference type="GO" id="GO:0000965">
    <property type="term" value="P:mitochondrial RNA 3'-end processing"/>
    <property type="evidence" value="ECO:0007669"/>
    <property type="project" value="TreeGrafter"/>
</dbReference>
<evidence type="ECO:0000256" key="3">
    <source>
        <dbReference type="ARBA" id="ARBA00022679"/>
    </source>
</evidence>
<dbReference type="EC" id="2.7.7.8" evidence="2"/>
<keyword evidence="4" id="KW-0548">Nucleotidyltransferase</keyword>
<dbReference type="GO" id="GO:0005829">
    <property type="term" value="C:cytosol"/>
    <property type="evidence" value="ECO:0007669"/>
    <property type="project" value="TreeGrafter"/>
</dbReference>
<keyword evidence="7" id="KW-1185">Reference proteome</keyword>
<feature type="domain" description="S1 motif" evidence="6">
    <location>
        <begin position="661"/>
        <end position="730"/>
    </location>
</feature>
<dbReference type="GO" id="GO:0000958">
    <property type="term" value="P:mitochondrial mRNA catabolic process"/>
    <property type="evidence" value="ECO:0007669"/>
    <property type="project" value="TreeGrafter"/>
</dbReference>
<keyword evidence="3" id="KW-0808">Transferase</keyword>
<dbReference type="InterPro" id="IPR015847">
    <property type="entry name" value="ExoRNase_PH_dom2"/>
</dbReference>
<evidence type="ECO:0000259" key="6">
    <source>
        <dbReference type="PROSITE" id="PS50126"/>
    </source>
</evidence>
<dbReference type="InterPro" id="IPR001247">
    <property type="entry name" value="ExoRNase_PH_dom1"/>
</dbReference>
<dbReference type="PROSITE" id="PS50126">
    <property type="entry name" value="S1"/>
    <property type="match status" value="1"/>
</dbReference>
<dbReference type="SUPFAM" id="SSF54211">
    <property type="entry name" value="Ribosomal protein S5 domain 2-like"/>
    <property type="match status" value="2"/>
</dbReference>
<dbReference type="PANTHER" id="PTHR11252">
    <property type="entry name" value="POLYRIBONUCLEOTIDE NUCLEOTIDYLTRANSFERASE"/>
    <property type="match status" value="1"/>
</dbReference>
<dbReference type="SUPFAM" id="SSF54791">
    <property type="entry name" value="Eukaryotic type KH-domain (KH-domain type I)"/>
    <property type="match status" value="1"/>
</dbReference>
<dbReference type="InterPro" id="IPR003029">
    <property type="entry name" value="S1_domain"/>
</dbReference>
<reference evidence="7" key="1">
    <citation type="journal article" date="2013" name="Genetics">
        <title>The draft genome and transcriptome of Panagrellus redivivus are shaped by the harsh demands of a free-living lifestyle.</title>
        <authorList>
            <person name="Srinivasan J."/>
            <person name="Dillman A.R."/>
            <person name="Macchietto M.G."/>
            <person name="Heikkinen L."/>
            <person name="Lakso M."/>
            <person name="Fracchia K.M."/>
            <person name="Antoshechkin I."/>
            <person name="Mortazavi A."/>
            <person name="Wong G."/>
            <person name="Sternberg P.W."/>
        </authorList>
    </citation>
    <scope>NUCLEOTIDE SEQUENCE [LARGE SCALE GENOMIC DNA]</scope>
    <source>
        <strain evidence="7">MT8872</strain>
    </source>
</reference>
<reference evidence="8" key="2">
    <citation type="submission" date="2020-10" db="UniProtKB">
        <authorList>
            <consortium name="WormBaseParasite"/>
        </authorList>
    </citation>
    <scope>IDENTIFICATION</scope>
</reference>
<dbReference type="InterPro" id="IPR020568">
    <property type="entry name" value="Ribosomal_Su5_D2-typ_SF"/>
</dbReference>
<dbReference type="NCBIfam" id="TIGR03591">
    <property type="entry name" value="polynuc_phos"/>
    <property type="match status" value="1"/>
</dbReference>
<dbReference type="InterPro" id="IPR027408">
    <property type="entry name" value="PNPase/RNase_PH_dom_sf"/>
</dbReference>
<dbReference type="PANTHER" id="PTHR11252:SF0">
    <property type="entry name" value="POLYRIBONUCLEOTIDE NUCLEOTIDYLTRANSFERASE 1, MITOCHONDRIAL"/>
    <property type="match status" value="1"/>
</dbReference>
<accession>A0A7E4VRV7</accession>